<dbReference type="EMBL" id="CP037899">
    <property type="protein sequence ID" value="QDQ41699.1"/>
    <property type="molecule type" value="Genomic_DNA"/>
</dbReference>
<dbReference type="AlphaFoldDB" id="A0A516TKC2"/>
<dbReference type="KEGG" id="mkc:kam1_448"/>
<sequence>MMMDICLQNQLLKKKDCNIPYNLLQLLKKSVGYVLSKFGSANSDPFIPGLGLPKEELSKMAVFFEMSLIGSKDGNLGTYLELYEEHKMLVQLFLRYRNYFGEVSLWIAHLLATASLGDNHLWQDLGLESRKELGAILEAFFLPLFSSNREDMRWKKFFIENYAKKRESSYVRLQIVKTVQIDRFVMVQNEKQCNHIERNSL</sequence>
<evidence type="ECO:0000313" key="2">
    <source>
        <dbReference type="Proteomes" id="UP000315925"/>
    </source>
</evidence>
<evidence type="ECO:0000313" key="1">
    <source>
        <dbReference type="EMBL" id="QDQ41699.1"/>
    </source>
</evidence>
<dbReference type="Proteomes" id="UP000315925">
    <property type="component" value="Chromosome"/>
</dbReference>
<reference evidence="2" key="1">
    <citation type="submission" date="2019-03" db="EMBL/GenBank/DDBJ databases">
        <title>Complete genome of Methylacidiphilum kamchatkense Kam1.</title>
        <authorList>
            <person name="Kruse T."/>
            <person name="Murarilal Ratnadevi C."/>
            <person name="Erikstad H.-A."/>
            <person name="Birkeland N.-K."/>
        </authorList>
    </citation>
    <scope>NUCLEOTIDE SEQUENCE [LARGE SCALE GENOMIC DNA]</scope>
    <source>
        <strain evidence="2">kam1</strain>
    </source>
</reference>
<protein>
    <submittedName>
        <fullName evidence="1">Nitrogen fixation protein NifQ</fullName>
    </submittedName>
</protein>
<dbReference type="InterPro" id="IPR006975">
    <property type="entry name" value="NifQ"/>
</dbReference>
<proteinExistence type="predicted"/>
<dbReference type="Pfam" id="PF04891">
    <property type="entry name" value="NifQ"/>
    <property type="match status" value="1"/>
</dbReference>
<accession>A0A516TKC2</accession>
<dbReference type="GO" id="GO:0030151">
    <property type="term" value="F:molybdenum ion binding"/>
    <property type="evidence" value="ECO:0007669"/>
    <property type="project" value="InterPro"/>
</dbReference>
<gene>
    <name evidence="1" type="ORF">kam1_448</name>
</gene>
<dbReference type="GO" id="GO:0009399">
    <property type="term" value="P:nitrogen fixation"/>
    <property type="evidence" value="ECO:0007669"/>
    <property type="project" value="InterPro"/>
</dbReference>
<organism evidence="1 2">
    <name type="scientific">Methylacidiphilum kamchatkense Kam1</name>
    <dbReference type="NCBI Taxonomy" id="1202785"/>
    <lineage>
        <taxon>Bacteria</taxon>
        <taxon>Pseudomonadati</taxon>
        <taxon>Verrucomicrobiota</taxon>
        <taxon>Methylacidiphilae</taxon>
        <taxon>Methylacidiphilales</taxon>
        <taxon>Methylacidiphilaceae</taxon>
        <taxon>Methylacidiphilum (ex Ratnadevi et al. 2023)</taxon>
    </lineage>
</organism>
<name>A0A516TKC2_9BACT</name>